<feature type="topological domain" description="Cytoplasmic" evidence="12">
    <location>
        <begin position="1"/>
        <end position="14"/>
    </location>
</feature>
<dbReference type="EMBL" id="CYRX01000033">
    <property type="protein sequence ID" value="CUH62016.1"/>
    <property type="molecule type" value="Genomic_DNA"/>
</dbReference>
<keyword evidence="10 12" id="KW-0186">Copper</keyword>
<gene>
    <name evidence="12 13" type="primary">ctaG</name>
    <name evidence="13" type="ORF">THS5294_03330</name>
</gene>
<evidence type="ECO:0000256" key="11">
    <source>
        <dbReference type="ARBA" id="ARBA00023136"/>
    </source>
</evidence>
<feature type="topological domain" description="Periplasmic" evidence="12">
    <location>
        <begin position="34"/>
        <end position="198"/>
    </location>
</feature>
<keyword evidence="11 12" id="KW-0472">Membrane</keyword>
<comment type="function">
    <text evidence="1 12">Exerts its effect at some terminal stage of cytochrome c oxidase synthesis, probably by being involved in the insertion of the copper B into subunit I.</text>
</comment>
<dbReference type="FunFam" id="2.60.370.10:FF:000001">
    <property type="entry name" value="COX11 cytochrome c oxidase assembly homolog"/>
    <property type="match status" value="1"/>
</dbReference>
<dbReference type="GO" id="GO:0005507">
    <property type="term" value="F:copper ion binding"/>
    <property type="evidence" value="ECO:0007669"/>
    <property type="project" value="InterPro"/>
</dbReference>
<dbReference type="AlphaFoldDB" id="A0A0P1F371"/>
<dbReference type="InterPro" id="IPR007533">
    <property type="entry name" value="Cyt_c_oxidase_assmbl_CtaG"/>
</dbReference>
<accession>A0A0P1F371</accession>
<dbReference type="PIRSF" id="PIRSF005413">
    <property type="entry name" value="COX11"/>
    <property type="match status" value="1"/>
</dbReference>
<sequence>MILSWFRGLSDNGRVVAQTTAVVIGMGSLGWASVPLYDLFCRVTGYGGTTAISDGSNIEVLDRTINVRFDASKASDMPWEFKPVQREMEIRIGETGLAFYEAYNPTNKPVAGTASYNVAPFAAGLYFAKIECFCFQEQVLMPGERITMPVTFYVDPDMVDDLEAKGISEITLSYTFHVTDMPEEFAGVTTFTPQTQTN</sequence>
<reference evidence="13 14" key="1">
    <citation type="submission" date="2015-09" db="EMBL/GenBank/DDBJ databases">
        <authorList>
            <consortium name="Swine Surveillance"/>
        </authorList>
    </citation>
    <scope>NUCLEOTIDE SEQUENCE [LARGE SCALE GENOMIC DNA]</scope>
    <source>
        <strain evidence="13 14">CECT 5294</strain>
    </source>
</reference>
<evidence type="ECO:0000256" key="6">
    <source>
        <dbReference type="ARBA" id="ARBA00022519"/>
    </source>
</evidence>
<evidence type="ECO:0000256" key="5">
    <source>
        <dbReference type="ARBA" id="ARBA00022475"/>
    </source>
</evidence>
<evidence type="ECO:0000256" key="8">
    <source>
        <dbReference type="ARBA" id="ARBA00022968"/>
    </source>
</evidence>
<dbReference type="STRING" id="266809.PM03_02060"/>
<evidence type="ECO:0000256" key="10">
    <source>
        <dbReference type="ARBA" id="ARBA00023008"/>
    </source>
</evidence>
<organism evidence="13 14">
    <name type="scientific">Thalassobacter stenotrophicus</name>
    <dbReference type="NCBI Taxonomy" id="266809"/>
    <lineage>
        <taxon>Bacteria</taxon>
        <taxon>Pseudomonadati</taxon>
        <taxon>Pseudomonadota</taxon>
        <taxon>Alphaproteobacteria</taxon>
        <taxon>Rhodobacterales</taxon>
        <taxon>Roseobacteraceae</taxon>
        <taxon>Thalassobacter</taxon>
    </lineage>
</organism>
<proteinExistence type="inferred from homology"/>
<dbReference type="Proteomes" id="UP000051298">
    <property type="component" value="Unassembled WGS sequence"/>
</dbReference>
<evidence type="ECO:0000313" key="13">
    <source>
        <dbReference type="EMBL" id="CUH62016.1"/>
    </source>
</evidence>
<evidence type="ECO:0000313" key="14">
    <source>
        <dbReference type="Proteomes" id="UP000051298"/>
    </source>
</evidence>
<evidence type="ECO:0000256" key="4">
    <source>
        <dbReference type="ARBA" id="ARBA00015384"/>
    </source>
</evidence>
<protein>
    <recommendedName>
        <fullName evidence="4 12">Cytochrome c oxidase assembly protein CtaG</fullName>
    </recommendedName>
</protein>
<dbReference type="eggNOG" id="COG3175">
    <property type="taxonomic scope" value="Bacteria"/>
</dbReference>
<evidence type="ECO:0000256" key="9">
    <source>
        <dbReference type="ARBA" id="ARBA00022989"/>
    </source>
</evidence>
<evidence type="ECO:0000256" key="12">
    <source>
        <dbReference type="HAMAP-Rule" id="MF_00155"/>
    </source>
</evidence>
<keyword evidence="5 12" id="KW-1003">Cell membrane</keyword>
<evidence type="ECO:0000256" key="1">
    <source>
        <dbReference type="ARBA" id="ARBA00004007"/>
    </source>
</evidence>
<evidence type="ECO:0000256" key="3">
    <source>
        <dbReference type="ARBA" id="ARBA00009620"/>
    </source>
</evidence>
<comment type="similarity">
    <text evidence="3 12">Belongs to the COX11/CtaG family.</text>
</comment>
<keyword evidence="7 12" id="KW-0812">Transmembrane</keyword>
<dbReference type="InterPro" id="IPR023471">
    <property type="entry name" value="CtaG/Cox11_dom_sf"/>
</dbReference>
<comment type="subcellular location">
    <subcellularLocation>
        <location evidence="2 12">Cell inner membrane</location>
        <topology evidence="2 12">Single-pass type II membrane protein</topology>
        <orientation evidence="2 12">Periplasmic side</orientation>
    </subcellularLocation>
</comment>
<dbReference type="SUPFAM" id="SSF110111">
    <property type="entry name" value="Ctag/Cox11"/>
    <property type="match status" value="1"/>
</dbReference>
<keyword evidence="8 12" id="KW-0735">Signal-anchor</keyword>
<name>A0A0P1F371_9RHOB</name>
<dbReference type="PANTHER" id="PTHR21320:SF3">
    <property type="entry name" value="CYTOCHROME C OXIDASE ASSEMBLY PROTEIN COX11, MITOCHONDRIAL-RELATED"/>
    <property type="match status" value="1"/>
</dbReference>
<dbReference type="RefSeq" id="WP_072936591.1">
    <property type="nucleotide sequence ID" value="NZ_CYRX01000033.1"/>
</dbReference>
<keyword evidence="9 12" id="KW-1133">Transmembrane helix</keyword>
<evidence type="ECO:0000256" key="2">
    <source>
        <dbReference type="ARBA" id="ARBA00004382"/>
    </source>
</evidence>
<dbReference type="GO" id="GO:0005886">
    <property type="term" value="C:plasma membrane"/>
    <property type="evidence" value="ECO:0007669"/>
    <property type="project" value="UniProtKB-SubCell"/>
</dbReference>
<evidence type="ECO:0000256" key="7">
    <source>
        <dbReference type="ARBA" id="ARBA00022692"/>
    </source>
</evidence>
<dbReference type="Gene3D" id="2.60.370.10">
    <property type="entry name" value="Ctag/Cox11"/>
    <property type="match status" value="1"/>
</dbReference>
<dbReference type="GO" id="GO:0008535">
    <property type="term" value="P:respiratory chain complex IV assembly"/>
    <property type="evidence" value="ECO:0007669"/>
    <property type="project" value="UniProtKB-UniRule"/>
</dbReference>
<dbReference type="NCBIfam" id="NF003465">
    <property type="entry name" value="PRK05089.1"/>
    <property type="match status" value="1"/>
</dbReference>
<dbReference type="HAMAP" id="MF_00155">
    <property type="entry name" value="CtaG"/>
    <property type="match status" value="1"/>
</dbReference>
<dbReference type="PANTHER" id="PTHR21320">
    <property type="entry name" value="CYTOCHROME C OXIDASE ASSEMBLY PROTEIN COX11-RELATED"/>
    <property type="match status" value="1"/>
</dbReference>
<dbReference type="Pfam" id="PF04442">
    <property type="entry name" value="CtaG_Cox11"/>
    <property type="match status" value="1"/>
</dbReference>
<keyword evidence="6 12" id="KW-0997">Cell inner membrane</keyword>